<organism evidence="1">
    <name type="scientific">Musca domestica</name>
    <name type="common">House fly</name>
    <dbReference type="NCBI Taxonomy" id="7370"/>
    <lineage>
        <taxon>Eukaryota</taxon>
        <taxon>Metazoa</taxon>
        <taxon>Ecdysozoa</taxon>
        <taxon>Arthropoda</taxon>
        <taxon>Hexapoda</taxon>
        <taxon>Insecta</taxon>
        <taxon>Pterygota</taxon>
        <taxon>Neoptera</taxon>
        <taxon>Endopterygota</taxon>
        <taxon>Diptera</taxon>
        <taxon>Brachycera</taxon>
        <taxon>Muscomorpha</taxon>
        <taxon>Muscoidea</taxon>
        <taxon>Muscidae</taxon>
        <taxon>Musca</taxon>
    </lineage>
</organism>
<dbReference type="PANTHER" id="PTHR13318">
    <property type="entry name" value="PARTNER OF PAIRED, ISOFORM B-RELATED"/>
    <property type="match status" value="1"/>
</dbReference>
<dbReference type="GeneID" id="105261709"/>
<evidence type="ECO:0000313" key="3">
    <source>
        <dbReference type="RefSeq" id="XP_011291738.1"/>
    </source>
</evidence>
<dbReference type="KEGG" id="mde:105261709"/>
<dbReference type="AlphaFoldDB" id="A0A1I8NKT0"/>
<keyword evidence="2" id="KW-1185">Reference proteome</keyword>
<evidence type="ECO:0000313" key="2">
    <source>
        <dbReference type="Proteomes" id="UP001652621"/>
    </source>
</evidence>
<dbReference type="GO" id="GO:0031146">
    <property type="term" value="P:SCF-dependent proteasomal ubiquitin-dependent protein catabolic process"/>
    <property type="evidence" value="ECO:0007669"/>
    <property type="project" value="TreeGrafter"/>
</dbReference>
<accession>A0A1I8NKT0</accession>
<sequence length="599" mass="69695">MDQSSLANQILNNSLILEKIFRNLQLKHHLAIVNLCKEFRETLVHFVWRSSCKQLKITARGDHYFVSLNETEICCMKDQVAREFLKLNRYNVQTLVLASCSNVILMQEIERYENLTHLNMRQCRLSNNNLETIATNCQGLNRLILDRCCCVHCSDELVLGQELKVETLARMASLRELRIDNRYSIKMNYEVLNDIGWKLSLSKLFLRASLFYDGGQNLEDVNNSKFAYSNLQHLDIGRFSDRSAWLLFVQLHLPQLGNLQSLSIFIDLANCVLITDATLTAIQESCPRLQSLSFEQCKFRTNKFILPPSLLHLSLIWCRGVTWQNFIQMLHEYPLQSFETINSSYDGHEIDLVYPSNTLTNLTVETSIIQGFEEILANGNYTFPQVTTLNWLNSSEGSGDTYPIQNNFNLSKIFPQLEELHLDQAYLPLKEFQQMSYLQILRISMFTHMTWSYMLQLLQSSILQQLIIDLPPAFSIFLCPIPSTKPDLHLTSTRTLPANNLVFLQIPLQLFRISLDFWLDLYSKNKRMKLKVYTRQATTIFKRTFFKILLNHPTLVGSLKRINICNCKVECSELRKSFTDVVHEYEFECDSKGHYFFII</sequence>
<reference evidence="3" key="2">
    <citation type="submission" date="2025-04" db="UniProtKB">
        <authorList>
            <consortium name="RefSeq"/>
        </authorList>
    </citation>
    <scope>IDENTIFICATION</scope>
    <source>
        <strain evidence="3">Aabys</strain>
    </source>
</reference>
<protein>
    <submittedName>
        <fullName evidence="3">Uncharacterized protein LOC105261709</fullName>
    </submittedName>
</protein>
<dbReference type="VEuPathDB" id="VectorBase:MDOA016747"/>
<dbReference type="InterPro" id="IPR032675">
    <property type="entry name" value="LRR_dom_sf"/>
</dbReference>
<dbReference type="RefSeq" id="XP_011291738.1">
    <property type="nucleotide sequence ID" value="XM_011293436.2"/>
</dbReference>
<dbReference type="GO" id="GO:0019005">
    <property type="term" value="C:SCF ubiquitin ligase complex"/>
    <property type="evidence" value="ECO:0007669"/>
    <property type="project" value="TreeGrafter"/>
</dbReference>
<gene>
    <name evidence="1" type="primary">105261709</name>
    <name evidence="3" type="synonym">LOC105261709</name>
</gene>
<dbReference type="Gene3D" id="3.80.10.10">
    <property type="entry name" value="Ribonuclease Inhibitor"/>
    <property type="match status" value="2"/>
</dbReference>
<dbReference type="OrthoDB" id="7993691at2759"/>
<dbReference type="Proteomes" id="UP001652621">
    <property type="component" value="Unplaced"/>
</dbReference>
<dbReference type="VEuPathDB" id="VectorBase:MDOMA2_012116"/>
<name>A0A1I8NKT0_MUSDO</name>
<dbReference type="SUPFAM" id="SSF52047">
    <property type="entry name" value="RNI-like"/>
    <property type="match status" value="1"/>
</dbReference>
<reference evidence="1" key="1">
    <citation type="submission" date="2020-05" db="UniProtKB">
        <authorList>
            <consortium name="EnsemblMetazoa"/>
        </authorList>
    </citation>
    <scope>IDENTIFICATION</scope>
    <source>
        <strain evidence="1">Aabys</strain>
    </source>
</reference>
<dbReference type="PANTHER" id="PTHR13318:SF95">
    <property type="entry name" value="F-BOX PROTEIN YLR352W"/>
    <property type="match status" value="1"/>
</dbReference>
<dbReference type="EnsemblMetazoa" id="MDOA016747-RA">
    <property type="protein sequence ID" value="MDOA016747-PA"/>
    <property type="gene ID" value="MDOA016747"/>
</dbReference>
<proteinExistence type="predicted"/>
<evidence type="ECO:0000313" key="1">
    <source>
        <dbReference type="EnsemblMetazoa" id="MDOA016747-PA"/>
    </source>
</evidence>